<evidence type="ECO:0000313" key="3">
    <source>
        <dbReference type="Proteomes" id="UP000006695"/>
    </source>
</evidence>
<dbReference type="GO" id="GO:0003700">
    <property type="term" value="F:DNA-binding transcription factor activity"/>
    <property type="evidence" value="ECO:0007669"/>
    <property type="project" value="TreeGrafter"/>
</dbReference>
<keyword evidence="1" id="KW-0238">DNA-binding</keyword>
<protein>
    <submittedName>
        <fullName evidence="2">Transcriptional regulator, BadM/Rrf2 family</fullName>
    </submittedName>
</protein>
<dbReference type="RefSeq" id="WP_011940687.1">
    <property type="nucleotide sequence ID" value="NC_009483.1"/>
</dbReference>
<dbReference type="STRING" id="351605.Gura_3895"/>
<dbReference type="GO" id="GO:0003677">
    <property type="term" value="F:DNA binding"/>
    <property type="evidence" value="ECO:0007669"/>
    <property type="project" value="UniProtKB-KW"/>
</dbReference>
<reference evidence="2 3" key="1">
    <citation type="submission" date="2007-05" db="EMBL/GenBank/DDBJ databases">
        <title>Complete sequence of Geobacter uraniireducens Rf4.</title>
        <authorList>
            <consortium name="US DOE Joint Genome Institute"/>
            <person name="Copeland A."/>
            <person name="Lucas S."/>
            <person name="Lapidus A."/>
            <person name="Barry K."/>
            <person name="Detter J.C."/>
            <person name="Glavina del Rio T."/>
            <person name="Hammon N."/>
            <person name="Israni S."/>
            <person name="Dalin E."/>
            <person name="Tice H."/>
            <person name="Pitluck S."/>
            <person name="Chertkov O."/>
            <person name="Brettin T."/>
            <person name="Bruce D."/>
            <person name="Han C."/>
            <person name="Schmutz J."/>
            <person name="Larimer F."/>
            <person name="Land M."/>
            <person name="Hauser L."/>
            <person name="Kyrpides N."/>
            <person name="Mikhailova N."/>
            <person name="Shelobolina E."/>
            <person name="Aklujkar M."/>
            <person name="Lovley D."/>
            <person name="Richardson P."/>
        </authorList>
    </citation>
    <scope>NUCLEOTIDE SEQUENCE [LARGE SCALE GENOMIC DNA]</scope>
    <source>
        <strain evidence="2 3">Rf4</strain>
    </source>
</reference>
<dbReference type="PROSITE" id="PS01332">
    <property type="entry name" value="HTH_RRF2_1"/>
    <property type="match status" value="1"/>
</dbReference>
<dbReference type="PANTHER" id="PTHR33221">
    <property type="entry name" value="WINGED HELIX-TURN-HELIX TRANSCRIPTIONAL REGULATOR, RRF2 FAMILY"/>
    <property type="match status" value="1"/>
</dbReference>
<organism evidence="2 3">
    <name type="scientific">Geotalea uraniireducens (strain Rf4)</name>
    <name type="common">Geobacter uraniireducens</name>
    <dbReference type="NCBI Taxonomy" id="351605"/>
    <lineage>
        <taxon>Bacteria</taxon>
        <taxon>Pseudomonadati</taxon>
        <taxon>Thermodesulfobacteriota</taxon>
        <taxon>Desulfuromonadia</taxon>
        <taxon>Geobacterales</taxon>
        <taxon>Geobacteraceae</taxon>
        <taxon>Geotalea</taxon>
    </lineage>
</organism>
<dbReference type="GO" id="GO:0005829">
    <property type="term" value="C:cytosol"/>
    <property type="evidence" value="ECO:0007669"/>
    <property type="project" value="TreeGrafter"/>
</dbReference>
<dbReference type="Proteomes" id="UP000006695">
    <property type="component" value="Chromosome"/>
</dbReference>
<dbReference type="HOGENOM" id="CLU_107144_1_1_7"/>
<dbReference type="Pfam" id="PF02082">
    <property type="entry name" value="Rrf2"/>
    <property type="match status" value="1"/>
</dbReference>
<evidence type="ECO:0000256" key="1">
    <source>
        <dbReference type="ARBA" id="ARBA00023125"/>
    </source>
</evidence>
<dbReference type="PROSITE" id="PS51197">
    <property type="entry name" value="HTH_RRF2_2"/>
    <property type="match status" value="1"/>
</dbReference>
<dbReference type="InterPro" id="IPR036390">
    <property type="entry name" value="WH_DNA-bd_sf"/>
</dbReference>
<accession>A5G8C6</accession>
<gene>
    <name evidence="2" type="ordered locus">Gura_3895</name>
</gene>
<dbReference type="KEGG" id="gur:Gura_3895"/>
<dbReference type="NCBIfam" id="TIGR00738">
    <property type="entry name" value="rrf2_super"/>
    <property type="match status" value="1"/>
</dbReference>
<dbReference type="InterPro" id="IPR030489">
    <property type="entry name" value="TR_Rrf2-type_CS"/>
</dbReference>
<dbReference type="EMBL" id="CP000698">
    <property type="protein sequence ID" value="ABQ28044.1"/>
    <property type="molecule type" value="Genomic_DNA"/>
</dbReference>
<keyword evidence="3" id="KW-1185">Reference proteome</keyword>
<proteinExistence type="predicted"/>
<dbReference type="OrthoDB" id="9800519at2"/>
<dbReference type="InterPro" id="IPR000944">
    <property type="entry name" value="Tscrpt_reg_Rrf2"/>
</dbReference>
<dbReference type="InterPro" id="IPR036388">
    <property type="entry name" value="WH-like_DNA-bd_sf"/>
</dbReference>
<dbReference type="PANTHER" id="PTHR33221:SF5">
    <property type="entry name" value="HTH-TYPE TRANSCRIPTIONAL REGULATOR ISCR"/>
    <property type="match status" value="1"/>
</dbReference>
<name>A5G8C6_GEOUR</name>
<dbReference type="AlphaFoldDB" id="A5G8C6"/>
<evidence type="ECO:0000313" key="2">
    <source>
        <dbReference type="EMBL" id="ABQ28044.1"/>
    </source>
</evidence>
<dbReference type="SUPFAM" id="SSF46785">
    <property type="entry name" value="Winged helix' DNA-binding domain"/>
    <property type="match status" value="1"/>
</dbReference>
<sequence>MISKKTKYALKAIIYLARVYDKGPILIADLARDERIPKKFLELILLTLKNNGILQSRKGKGGGYYLGKSPKDISMGTVIRILEGPLAPVPCVSETAYAKCDECVDERTCGIRLMMKDVRDAMAKILDGTTLADVLERTEKAEQQGKGVLHYYI</sequence>
<dbReference type="Gene3D" id="1.10.10.10">
    <property type="entry name" value="Winged helix-like DNA-binding domain superfamily/Winged helix DNA-binding domain"/>
    <property type="match status" value="1"/>
</dbReference>